<keyword evidence="1" id="KW-1133">Transmembrane helix</keyword>
<accession>A0A9Q0HF89</accession>
<dbReference type="PANTHER" id="PTHR33918">
    <property type="entry name" value="OS01G0704200 PROTEIN"/>
    <property type="match status" value="1"/>
</dbReference>
<feature type="transmembrane region" description="Helical" evidence="1">
    <location>
        <begin position="141"/>
        <end position="161"/>
    </location>
</feature>
<keyword evidence="1" id="KW-0472">Membrane</keyword>
<protein>
    <submittedName>
        <fullName evidence="2">Uncharacterized protein</fullName>
    </submittedName>
</protein>
<dbReference type="PANTHER" id="PTHR33918:SF4">
    <property type="entry name" value="ABC-2 TYPE TRANSPORTER DOMAIN-CONTAINING PROTEIN"/>
    <property type="match status" value="1"/>
</dbReference>
<keyword evidence="3" id="KW-1185">Reference proteome</keyword>
<comment type="caution">
    <text evidence="2">The sequence shown here is derived from an EMBL/GenBank/DDBJ whole genome shotgun (WGS) entry which is preliminary data.</text>
</comment>
<evidence type="ECO:0000313" key="3">
    <source>
        <dbReference type="Proteomes" id="UP001141806"/>
    </source>
</evidence>
<evidence type="ECO:0000313" key="2">
    <source>
        <dbReference type="EMBL" id="KAJ4963595.1"/>
    </source>
</evidence>
<sequence>MELQSICCWHRFPKTTLSNHRFGLSQMVSAPSGSYIKWGDGGVRFGKASKSYMIPGFKRRISCVHSANSDTGSIAGTSNYDENAKLKSSGMRSSRLPAEVFDRSEPFRGKPGSISFNGLTYQLIEERKLVSSPFKDDTGSFVWLLGPVALISSLLLPQFFLGSAIDAVIKDEILAEIVASFLTEAMFYIGLAVFLLIADHVQKPYLEFSAKRWGLITGLRGYLTTSFFTMGFKIVAPILAVYVTWPTLGLSALVAVAPFLIGCVAQFAFELLLGKRNSSCWPLVPIIFEVYRFYQLTKAGNFIEKLMFSMKDLPASPKLMERGGALVALLVTFQVGCDLFNGVCLLVWIVNGCEWLWSGLIGSDSLRVQTRTN</sequence>
<dbReference type="EMBL" id="JAMYWD010000008">
    <property type="protein sequence ID" value="KAJ4963595.1"/>
    <property type="molecule type" value="Genomic_DNA"/>
</dbReference>
<feature type="transmembrane region" description="Helical" evidence="1">
    <location>
        <begin position="248"/>
        <end position="269"/>
    </location>
</feature>
<proteinExistence type="predicted"/>
<name>A0A9Q0HF89_9MAGN</name>
<keyword evidence="1" id="KW-0812">Transmembrane</keyword>
<dbReference type="AlphaFoldDB" id="A0A9Q0HF89"/>
<dbReference type="Proteomes" id="UP001141806">
    <property type="component" value="Unassembled WGS sequence"/>
</dbReference>
<evidence type="ECO:0000256" key="1">
    <source>
        <dbReference type="SAM" id="Phobius"/>
    </source>
</evidence>
<feature type="transmembrane region" description="Helical" evidence="1">
    <location>
        <begin position="219"/>
        <end position="242"/>
    </location>
</feature>
<feature type="transmembrane region" description="Helical" evidence="1">
    <location>
        <begin position="173"/>
        <end position="198"/>
    </location>
</feature>
<gene>
    <name evidence="2" type="ORF">NE237_023534</name>
</gene>
<dbReference type="GO" id="GO:0009507">
    <property type="term" value="C:chloroplast"/>
    <property type="evidence" value="ECO:0007669"/>
    <property type="project" value="TreeGrafter"/>
</dbReference>
<feature type="transmembrane region" description="Helical" evidence="1">
    <location>
        <begin position="326"/>
        <end position="350"/>
    </location>
</feature>
<dbReference type="OrthoDB" id="1927955at2759"/>
<reference evidence="2" key="1">
    <citation type="journal article" date="2023" name="Plant J.">
        <title>The genome of the king protea, Protea cynaroides.</title>
        <authorList>
            <person name="Chang J."/>
            <person name="Duong T.A."/>
            <person name="Schoeman C."/>
            <person name="Ma X."/>
            <person name="Roodt D."/>
            <person name="Barker N."/>
            <person name="Li Z."/>
            <person name="Van de Peer Y."/>
            <person name="Mizrachi E."/>
        </authorList>
    </citation>
    <scope>NUCLEOTIDE SEQUENCE</scope>
    <source>
        <tissue evidence="2">Young leaves</tissue>
    </source>
</reference>
<organism evidence="2 3">
    <name type="scientific">Protea cynaroides</name>
    <dbReference type="NCBI Taxonomy" id="273540"/>
    <lineage>
        <taxon>Eukaryota</taxon>
        <taxon>Viridiplantae</taxon>
        <taxon>Streptophyta</taxon>
        <taxon>Embryophyta</taxon>
        <taxon>Tracheophyta</taxon>
        <taxon>Spermatophyta</taxon>
        <taxon>Magnoliopsida</taxon>
        <taxon>Proteales</taxon>
        <taxon>Proteaceae</taxon>
        <taxon>Protea</taxon>
    </lineage>
</organism>